<reference evidence="2" key="1">
    <citation type="submission" date="2018-07" db="EMBL/GenBank/DDBJ databases">
        <title>Streptacidiphilus bronchialis DSM 106435 chromosome.</title>
        <authorList>
            <person name="Batra D."/>
            <person name="Gulvik C.A."/>
        </authorList>
    </citation>
    <scope>NUCLEOTIDE SEQUENCE [LARGE SCALE GENOMIC DNA]</scope>
    <source>
        <strain evidence="2">DSM 106435</strain>
    </source>
</reference>
<name>A0A345SS27_9ACTN</name>
<dbReference type="AlphaFoldDB" id="A0A345SS27"/>
<gene>
    <name evidence="1" type="ORF">C7M71_002640</name>
</gene>
<dbReference type="Proteomes" id="UP000249340">
    <property type="component" value="Chromosome"/>
</dbReference>
<organism evidence="1 2">
    <name type="scientific">Peterkaempfera bronchialis</name>
    <dbReference type="NCBI Taxonomy" id="2126346"/>
    <lineage>
        <taxon>Bacteria</taxon>
        <taxon>Bacillati</taxon>
        <taxon>Actinomycetota</taxon>
        <taxon>Actinomycetes</taxon>
        <taxon>Kitasatosporales</taxon>
        <taxon>Streptomycetaceae</taxon>
        <taxon>Peterkaempfera</taxon>
    </lineage>
</organism>
<accession>A0A345SS27</accession>
<evidence type="ECO:0000313" key="2">
    <source>
        <dbReference type="Proteomes" id="UP000249340"/>
    </source>
</evidence>
<proteinExistence type="predicted"/>
<evidence type="ECO:0000313" key="1">
    <source>
        <dbReference type="EMBL" id="AXI76532.1"/>
    </source>
</evidence>
<protein>
    <submittedName>
        <fullName evidence="1">Uncharacterized protein</fullName>
    </submittedName>
</protein>
<dbReference type="KEGG" id="stri:C7M71_002640"/>
<dbReference type="EMBL" id="CP031264">
    <property type="protein sequence ID" value="AXI76532.1"/>
    <property type="molecule type" value="Genomic_DNA"/>
</dbReference>
<sequence>MSSPIRRLKSTQQLPVVQLRRGWLHGSHLRVVVRAYPDRTAHLEEFLETAGRIAAERPGEPPAVEDYLRRAGQLARWENQKGDPLPLHPQGHVTAGPDEDAEQLAPDVLRARDLITAGYLEPVLDTAELPDAELLPTLARVMALVARSHPLGYGVGTLAFRSHVEGVCSATGNHADLGSVFAQRFAQDEEVFLDALTAPVDDPLLHSWQSAIGRGWGVAEGMCAAGLLDERALQSAVGPMEYPMGPPVRSEFIAAYLTNRQVAEQNYRQTAYRVLLNTVYPTLTCFGITPLRRYYLCFGLSEAADRLTGLSSVERMRARAGELAPR</sequence>
<dbReference type="OrthoDB" id="70280at2"/>
<keyword evidence="2" id="KW-1185">Reference proteome</keyword>